<organism evidence="1 2">
    <name type="scientific">Demequina litorisediminis</name>
    <dbReference type="NCBI Taxonomy" id="1849022"/>
    <lineage>
        <taxon>Bacteria</taxon>
        <taxon>Bacillati</taxon>
        <taxon>Actinomycetota</taxon>
        <taxon>Actinomycetes</taxon>
        <taxon>Micrococcales</taxon>
        <taxon>Demequinaceae</taxon>
        <taxon>Demequina</taxon>
    </lineage>
</organism>
<name>A0ABQ6I815_9MICO</name>
<dbReference type="Gene3D" id="3.20.19.10">
    <property type="entry name" value="Aconitase, domain 4"/>
    <property type="match status" value="1"/>
</dbReference>
<proteinExistence type="predicted"/>
<keyword evidence="2" id="KW-1185">Reference proteome</keyword>
<gene>
    <name evidence="1" type="ORF">GCM10025876_01140</name>
</gene>
<evidence type="ECO:0000313" key="1">
    <source>
        <dbReference type="EMBL" id="GMA33910.1"/>
    </source>
</evidence>
<dbReference type="Proteomes" id="UP001157125">
    <property type="component" value="Unassembled WGS sequence"/>
</dbReference>
<sequence>MKATKGDGSVVSFDAIVRVDTPGEADYFRNGGILQYVLRSLVSA</sequence>
<dbReference type="InterPro" id="IPR015928">
    <property type="entry name" value="Aconitase/3IPM_dehydase_swvl"/>
</dbReference>
<accession>A0ABQ6I815</accession>
<reference evidence="2" key="1">
    <citation type="journal article" date="2019" name="Int. J. Syst. Evol. Microbiol.">
        <title>The Global Catalogue of Microorganisms (GCM) 10K type strain sequencing project: providing services to taxonomists for standard genome sequencing and annotation.</title>
        <authorList>
            <consortium name="The Broad Institute Genomics Platform"/>
            <consortium name="The Broad Institute Genome Sequencing Center for Infectious Disease"/>
            <person name="Wu L."/>
            <person name="Ma J."/>
        </authorList>
    </citation>
    <scope>NUCLEOTIDE SEQUENCE [LARGE SCALE GENOMIC DNA]</scope>
    <source>
        <strain evidence="2">NBRC 112299</strain>
    </source>
</reference>
<comment type="caution">
    <text evidence="1">The sequence shown here is derived from an EMBL/GenBank/DDBJ whole genome shotgun (WGS) entry which is preliminary data.</text>
</comment>
<protein>
    <recommendedName>
        <fullName evidence="3">Aconitate hydratase</fullName>
    </recommendedName>
</protein>
<dbReference type="EMBL" id="BSUN01000001">
    <property type="protein sequence ID" value="GMA33910.1"/>
    <property type="molecule type" value="Genomic_DNA"/>
</dbReference>
<evidence type="ECO:0008006" key="3">
    <source>
        <dbReference type="Google" id="ProtNLM"/>
    </source>
</evidence>
<evidence type="ECO:0000313" key="2">
    <source>
        <dbReference type="Proteomes" id="UP001157125"/>
    </source>
</evidence>